<keyword evidence="2" id="KW-0808">Transferase</keyword>
<dbReference type="OrthoDB" id="9805585at2"/>
<dbReference type="AlphaFoldDB" id="A0A160DXS7"/>
<dbReference type="InterPro" id="IPR029063">
    <property type="entry name" value="SAM-dependent_MTases_sf"/>
</dbReference>
<dbReference type="GO" id="GO:0008168">
    <property type="term" value="F:methyltransferase activity"/>
    <property type="evidence" value="ECO:0007669"/>
    <property type="project" value="UniProtKB-KW"/>
</dbReference>
<dbReference type="GO" id="GO:0032259">
    <property type="term" value="P:methylation"/>
    <property type="evidence" value="ECO:0007669"/>
    <property type="project" value="UniProtKB-KW"/>
</dbReference>
<organism evidence="2 3">
    <name type="scientific">Dokdonella koreensis DS-123</name>
    <dbReference type="NCBI Taxonomy" id="1300342"/>
    <lineage>
        <taxon>Bacteria</taxon>
        <taxon>Pseudomonadati</taxon>
        <taxon>Pseudomonadota</taxon>
        <taxon>Gammaproteobacteria</taxon>
        <taxon>Lysobacterales</taxon>
        <taxon>Rhodanobacteraceae</taxon>
        <taxon>Dokdonella</taxon>
    </lineage>
</organism>
<evidence type="ECO:0000313" key="2">
    <source>
        <dbReference type="EMBL" id="ANB18783.1"/>
    </source>
</evidence>
<feature type="domain" description="Methyltransferase" evidence="1">
    <location>
        <begin position="62"/>
        <end position="158"/>
    </location>
</feature>
<name>A0A160DXS7_9GAMM</name>
<reference evidence="2 3" key="1">
    <citation type="submission" date="2016-04" db="EMBL/GenBank/DDBJ databases">
        <title>Complete genome sequence of Dokdonella koreensis DS-123T.</title>
        <authorList>
            <person name="Kim J.F."/>
            <person name="Lee H."/>
            <person name="Kwak M.-J."/>
        </authorList>
    </citation>
    <scope>NUCLEOTIDE SEQUENCE [LARGE SCALE GENOMIC DNA]</scope>
    <source>
        <strain evidence="2 3">DS-123</strain>
    </source>
</reference>
<evidence type="ECO:0000259" key="1">
    <source>
        <dbReference type="Pfam" id="PF13649"/>
    </source>
</evidence>
<keyword evidence="3" id="KW-1185">Reference proteome</keyword>
<gene>
    <name evidence="2" type="ORF">I596_2788</name>
</gene>
<dbReference type="Proteomes" id="UP000076830">
    <property type="component" value="Chromosome"/>
</dbReference>
<accession>A0A160DXS7</accession>
<dbReference type="KEGG" id="dko:I596_2788"/>
<dbReference type="Gene3D" id="3.40.50.150">
    <property type="entry name" value="Vaccinia Virus protein VP39"/>
    <property type="match status" value="1"/>
</dbReference>
<proteinExistence type="predicted"/>
<dbReference type="RefSeq" id="WP_150132146.1">
    <property type="nucleotide sequence ID" value="NZ_CP015249.1"/>
</dbReference>
<keyword evidence="2" id="KW-0489">Methyltransferase</keyword>
<dbReference type="Pfam" id="PF13649">
    <property type="entry name" value="Methyltransf_25"/>
    <property type="match status" value="1"/>
</dbReference>
<dbReference type="STRING" id="1300342.I596_2788"/>
<dbReference type="SUPFAM" id="SSF53335">
    <property type="entry name" value="S-adenosyl-L-methionine-dependent methyltransferases"/>
    <property type="match status" value="1"/>
</dbReference>
<sequence>MPELSPRSRLADATGASGRLSDGLAFLRGWLRNPRRVGAIAPSSPALARLICSEIEPGQAPVIELGPGTGVFTQALLARGLAPTQLTLVEAAPCFAERLRRRFPQARVLHLDATRLATLALFPDARVGAAVSGLPLRAMTPAAVEAITAGLFHWLAPGACLYQFTYGLRCPIPVPVLRRHGLKARRLGRVWGNLPPATVYRIARIADTQVAPAS</sequence>
<dbReference type="EMBL" id="CP015249">
    <property type="protein sequence ID" value="ANB18783.1"/>
    <property type="molecule type" value="Genomic_DNA"/>
</dbReference>
<dbReference type="InterPro" id="IPR041698">
    <property type="entry name" value="Methyltransf_25"/>
</dbReference>
<evidence type="ECO:0000313" key="3">
    <source>
        <dbReference type="Proteomes" id="UP000076830"/>
    </source>
</evidence>
<dbReference type="CDD" id="cd02440">
    <property type="entry name" value="AdoMet_MTases"/>
    <property type="match status" value="1"/>
</dbReference>
<protein>
    <submittedName>
        <fullName evidence="2">Phospholipid N-methyltransferase</fullName>
    </submittedName>
</protein>